<evidence type="ECO:0000256" key="4">
    <source>
        <dbReference type="SAM" id="MobiDB-lite"/>
    </source>
</evidence>
<dbReference type="RefSeq" id="WP_106583054.1">
    <property type="nucleotide sequence ID" value="NZ_PYGA01000007.1"/>
</dbReference>
<keyword evidence="1" id="KW-0805">Transcription regulation</keyword>
<dbReference type="InterPro" id="IPR010982">
    <property type="entry name" value="Lambda_DNA-bd_dom_sf"/>
</dbReference>
<dbReference type="OrthoDB" id="3258243at2"/>
<dbReference type="AlphaFoldDB" id="A0A2P8DKM0"/>
<dbReference type="CDD" id="cd01392">
    <property type="entry name" value="HTH_LacI"/>
    <property type="match status" value="1"/>
</dbReference>
<proteinExistence type="predicted"/>
<dbReference type="SUPFAM" id="SSF47413">
    <property type="entry name" value="lambda repressor-like DNA-binding domains"/>
    <property type="match status" value="1"/>
</dbReference>
<dbReference type="PANTHER" id="PTHR30146">
    <property type="entry name" value="LACI-RELATED TRANSCRIPTIONAL REPRESSOR"/>
    <property type="match status" value="1"/>
</dbReference>
<evidence type="ECO:0000313" key="7">
    <source>
        <dbReference type="Proteomes" id="UP000240542"/>
    </source>
</evidence>
<evidence type="ECO:0000256" key="3">
    <source>
        <dbReference type="ARBA" id="ARBA00023163"/>
    </source>
</evidence>
<protein>
    <submittedName>
        <fullName evidence="6">LacI family transcriptional regulator</fullName>
    </submittedName>
</protein>
<name>A0A2P8DKM0_9ACTN</name>
<dbReference type="Pfam" id="PF00356">
    <property type="entry name" value="LacI"/>
    <property type="match status" value="1"/>
</dbReference>
<evidence type="ECO:0000259" key="5">
    <source>
        <dbReference type="PROSITE" id="PS50932"/>
    </source>
</evidence>
<dbReference type="Pfam" id="PF13377">
    <property type="entry name" value="Peripla_BP_3"/>
    <property type="match status" value="1"/>
</dbReference>
<sequence>MAGLEDVARLAGVSASTVSRAMTRPDMVSPRTLERVRAAAERVGFRANPAARALTTGRTGFLAMLVPGLDNPFYAGTIAGAQAMAKETGRWLIIAVTDGSAEREAAALSELEGQVDGFVLLMPVGTADELKRVNERRPVVVVNRKVGGLTSYTVDTPGGLGRIHDRLVELGHTDVAYLAGPPGSWMDRRRRQTLADHATRPDLRIQVFGPMRPEFTEGAAAADAVRASGCTAALAYNSAVLLGLVFELSRRGVRVPEDISVAAADDMAFADLPGTPLAAVRVPVAELGERAVSALAATIDAEPGTPRPASRTLPTAVRLAGSLAPPPRS</sequence>
<dbReference type="CDD" id="cd06267">
    <property type="entry name" value="PBP1_LacI_sugar_binding-like"/>
    <property type="match status" value="1"/>
</dbReference>
<dbReference type="PROSITE" id="PS00356">
    <property type="entry name" value="HTH_LACI_1"/>
    <property type="match status" value="1"/>
</dbReference>
<dbReference type="SUPFAM" id="SSF53822">
    <property type="entry name" value="Periplasmic binding protein-like I"/>
    <property type="match status" value="1"/>
</dbReference>
<dbReference type="Gene3D" id="3.40.50.2300">
    <property type="match status" value="2"/>
</dbReference>
<reference evidence="6 7" key="1">
    <citation type="submission" date="2018-03" db="EMBL/GenBank/DDBJ databases">
        <title>Genomic Encyclopedia of Archaeal and Bacterial Type Strains, Phase II (KMG-II): from individual species to whole genera.</title>
        <authorList>
            <person name="Goeker M."/>
        </authorList>
    </citation>
    <scope>NUCLEOTIDE SEQUENCE [LARGE SCALE GENOMIC DNA]</scope>
    <source>
        <strain evidence="6 7">DSM 45312</strain>
    </source>
</reference>
<dbReference type="InterPro" id="IPR028082">
    <property type="entry name" value="Peripla_BP_I"/>
</dbReference>
<dbReference type="GO" id="GO:0003700">
    <property type="term" value="F:DNA-binding transcription factor activity"/>
    <property type="evidence" value="ECO:0007669"/>
    <property type="project" value="TreeGrafter"/>
</dbReference>
<dbReference type="PROSITE" id="PS50932">
    <property type="entry name" value="HTH_LACI_2"/>
    <property type="match status" value="1"/>
</dbReference>
<keyword evidence="3" id="KW-0804">Transcription</keyword>
<dbReference type="GO" id="GO:0000976">
    <property type="term" value="F:transcription cis-regulatory region binding"/>
    <property type="evidence" value="ECO:0007669"/>
    <property type="project" value="TreeGrafter"/>
</dbReference>
<keyword evidence="2" id="KW-0238">DNA-binding</keyword>
<feature type="domain" description="HTH lacI-type" evidence="5">
    <location>
        <begin position="2"/>
        <end position="56"/>
    </location>
</feature>
<dbReference type="EMBL" id="PYGA01000007">
    <property type="protein sequence ID" value="PSK97711.1"/>
    <property type="molecule type" value="Genomic_DNA"/>
</dbReference>
<evidence type="ECO:0000256" key="2">
    <source>
        <dbReference type="ARBA" id="ARBA00023125"/>
    </source>
</evidence>
<dbReference type="PANTHER" id="PTHR30146:SF138">
    <property type="entry name" value="TRANSCRIPTIONAL REGULATORY PROTEIN"/>
    <property type="match status" value="1"/>
</dbReference>
<evidence type="ECO:0000313" key="6">
    <source>
        <dbReference type="EMBL" id="PSK97711.1"/>
    </source>
</evidence>
<accession>A0A2P8DKM0</accession>
<feature type="region of interest" description="Disordered" evidence="4">
    <location>
        <begin position="303"/>
        <end position="329"/>
    </location>
</feature>
<dbReference type="Proteomes" id="UP000240542">
    <property type="component" value="Unassembled WGS sequence"/>
</dbReference>
<comment type="caution">
    <text evidence="6">The sequence shown here is derived from an EMBL/GenBank/DDBJ whole genome shotgun (WGS) entry which is preliminary data.</text>
</comment>
<organism evidence="6 7">
    <name type="scientific">Murinocardiopsis flavida</name>
    <dbReference type="NCBI Taxonomy" id="645275"/>
    <lineage>
        <taxon>Bacteria</taxon>
        <taxon>Bacillati</taxon>
        <taxon>Actinomycetota</taxon>
        <taxon>Actinomycetes</taxon>
        <taxon>Streptosporangiales</taxon>
        <taxon>Nocardiopsidaceae</taxon>
        <taxon>Murinocardiopsis</taxon>
    </lineage>
</organism>
<dbReference type="InterPro" id="IPR046335">
    <property type="entry name" value="LacI/GalR-like_sensor"/>
</dbReference>
<dbReference type="SMART" id="SM00354">
    <property type="entry name" value="HTH_LACI"/>
    <property type="match status" value="1"/>
</dbReference>
<keyword evidence="7" id="KW-1185">Reference proteome</keyword>
<dbReference type="InterPro" id="IPR000843">
    <property type="entry name" value="HTH_LacI"/>
</dbReference>
<evidence type="ECO:0000256" key="1">
    <source>
        <dbReference type="ARBA" id="ARBA00023015"/>
    </source>
</evidence>
<dbReference type="Gene3D" id="1.10.260.40">
    <property type="entry name" value="lambda repressor-like DNA-binding domains"/>
    <property type="match status" value="1"/>
</dbReference>
<gene>
    <name evidence="6" type="ORF">CLV63_107104</name>
</gene>